<protein>
    <submittedName>
        <fullName evidence="1">Uncharacterized protein</fullName>
    </submittedName>
</protein>
<dbReference type="GO" id="GO:0006890">
    <property type="term" value="P:retrograde vesicle-mediated transport, Golgi to endoplasmic reticulum"/>
    <property type="evidence" value="ECO:0007669"/>
    <property type="project" value="TreeGrafter"/>
</dbReference>
<dbReference type="GO" id="GO:0070939">
    <property type="term" value="C:Dsl1/NZR complex"/>
    <property type="evidence" value="ECO:0007669"/>
    <property type="project" value="TreeGrafter"/>
</dbReference>
<dbReference type="GO" id="GO:0000149">
    <property type="term" value="F:SNARE binding"/>
    <property type="evidence" value="ECO:0007669"/>
    <property type="project" value="TreeGrafter"/>
</dbReference>
<dbReference type="AlphaFoldDB" id="A0A8K0P1K6"/>
<reference evidence="1" key="2">
    <citation type="submission" date="2017-10" db="EMBL/GenBank/DDBJ databases">
        <title>Ladona fulva Genome sequencing and assembly.</title>
        <authorList>
            <person name="Murali S."/>
            <person name="Richards S."/>
            <person name="Bandaranaike D."/>
            <person name="Bellair M."/>
            <person name="Blankenburg K."/>
            <person name="Chao H."/>
            <person name="Dinh H."/>
            <person name="Doddapaneni H."/>
            <person name="Dugan-Rocha S."/>
            <person name="Elkadiri S."/>
            <person name="Gnanaolivu R."/>
            <person name="Hernandez B."/>
            <person name="Skinner E."/>
            <person name="Javaid M."/>
            <person name="Lee S."/>
            <person name="Li M."/>
            <person name="Ming W."/>
            <person name="Munidasa M."/>
            <person name="Muniz J."/>
            <person name="Nguyen L."/>
            <person name="Hughes D."/>
            <person name="Osuji N."/>
            <person name="Pu L.-L."/>
            <person name="Puazo M."/>
            <person name="Qu C."/>
            <person name="Quiroz J."/>
            <person name="Raj R."/>
            <person name="Weissenberger G."/>
            <person name="Xin Y."/>
            <person name="Zou X."/>
            <person name="Han Y."/>
            <person name="Worley K."/>
            <person name="Muzny D."/>
            <person name="Gibbs R."/>
        </authorList>
    </citation>
    <scope>NUCLEOTIDE SEQUENCE</scope>
    <source>
        <strain evidence="1">Sampled in the wild</strain>
    </source>
</reference>
<keyword evidence="2" id="KW-1185">Reference proteome</keyword>
<dbReference type="EMBL" id="KZ308468">
    <property type="protein sequence ID" value="KAG8230151.1"/>
    <property type="molecule type" value="Genomic_DNA"/>
</dbReference>
<organism evidence="1 2">
    <name type="scientific">Ladona fulva</name>
    <name type="common">Scarce chaser dragonfly</name>
    <name type="synonym">Libellula fulva</name>
    <dbReference type="NCBI Taxonomy" id="123851"/>
    <lineage>
        <taxon>Eukaryota</taxon>
        <taxon>Metazoa</taxon>
        <taxon>Ecdysozoa</taxon>
        <taxon>Arthropoda</taxon>
        <taxon>Hexapoda</taxon>
        <taxon>Insecta</taxon>
        <taxon>Pterygota</taxon>
        <taxon>Palaeoptera</taxon>
        <taxon>Odonata</taxon>
        <taxon>Epiprocta</taxon>
        <taxon>Anisoptera</taxon>
        <taxon>Libelluloidea</taxon>
        <taxon>Libellulidae</taxon>
        <taxon>Ladona</taxon>
    </lineage>
</organism>
<accession>A0A8K0P1K6</accession>
<dbReference type="PANTHER" id="PTHR15922">
    <property type="entry name" value="NEUROBLASTOMA-AMPLIFIED SEQUENCE"/>
    <property type="match status" value="1"/>
</dbReference>
<reference evidence="1" key="1">
    <citation type="submission" date="2013-04" db="EMBL/GenBank/DDBJ databases">
        <authorList>
            <person name="Qu J."/>
            <person name="Murali S.C."/>
            <person name="Bandaranaike D."/>
            <person name="Bellair M."/>
            <person name="Blankenburg K."/>
            <person name="Chao H."/>
            <person name="Dinh H."/>
            <person name="Doddapaneni H."/>
            <person name="Downs B."/>
            <person name="Dugan-Rocha S."/>
            <person name="Elkadiri S."/>
            <person name="Gnanaolivu R.D."/>
            <person name="Hernandez B."/>
            <person name="Javaid M."/>
            <person name="Jayaseelan J.C."/>
            <person name="Lee S."/>
            <person name="Li M."/>
            <person name="Ming W."/>
            <person name="Munidasa M."/>
            <person name="Muniz J."/>
            <person name="Nguyen L."/>
            <person name="Ongeri F."/>
            <person name="Osuji N."/>
            <person name="Pu L.-L."/>
            <person name="Puazo M."/>
            <person name="Qu C."/>
            <person name="Quiroz J."/>
            <person name="Raj R."/>
            <person name="Weissenberger G."/>
            <person name="Xin Y."/>
            <person name="Zou X."/>
            <person name="Han Y."/>
            <person name="Richards S."/>
            <person name="Worley K."/>
            <person name="Muzny D."/>
            <person name="Gibbs R."/>
        </authorList>
    </citation>
    <scope>NUCLEOTIDE SEQUENCE</scope>
    <source>
        <strain evidence="1">Sampled in the wild</strain>
    </source>
</reference>
<dbReference type="Proteomes" id="UP000792457">
    <property type="component" value="Unassembled WGS sequence"/>
</dbReference>
<evidence type="ECO:0000313" key="1">
    <source>
        <dbReference type="EMBL" id="KAG8230151.1"/>
    </source>
</evidence>
<dbReference type="PANTHER" id="PTHR15922:SF2">
    <property type="entry name" value="NBAS SUBUNIT OF NRZ TETHERING COMPLEX"/>
    <property type="match status" value="1"/>
</dbReference>
<comment type="caution">
    <text evidence="1">The sequence shown here is derived from an EMBL/GenBank/DDBJ whole genome shotgun (WGS) entry which is preliminary data.</text>
</comment>
<name>A0A8K0P1K6_LADFU</name>
<gene>
    <name evidence="1" type="ORF">J437_LFUL010402</name>
</gene>
<sequence>MLDLAHVNEKKVVETFKMAVCSEEPFISIELLLSLSVAEILQPMSCLLEEFLKSAVNDYCSLEDMSDLSHEDDALYFVECVLKRIQEGFGRGVTFETNSSLWKDLQRLCANMRLMPTFRLQALKLIQEHYLHEQCDDKNTEELEKTLLLYETQAIVAKSWPEMEVKLSDLELEDSRLKLFDKLLKISSEWSQALCLTAILERWPKNQSLRMEEVNPWVSILKNIKRFEGYQDDDIYSFLELLFGDEILNDHDISDAITEIESWNEYPILVHSLLLLNGKEFHDKAINIILNNSQVAELKLRRSTLSLIIKKKLATQIVGSKTFDDCVQQILDFREENIPLIMELIEELKTSGKEIEAGMLSLRAKYVPKSLQVFSFALSVIPKH</sequence>
<evidence type="ECO:0000313" key="2">
    <source>
        <dbReference type="Proteomes" id="UP000792457"/>
    </source>
</evidence>
<proteinExistence type="predicted"/>